<comment type="caution">
    <text evidence="2">The sequence shown here is derived from an EMBL/GenBank/DDBJ whole genome shotgun (WGS) entry which is preliminary data.</text>
</comment>
<keyword evidence="1" id="KW-0812">Transmembrane</keyword>
<keyword evidence="1" id="KW-1133">Transmembrane helix</keyword>
<evidence type="ECO:0000256" key="1">
    <source>
        <dbReference type="SAM" id="Phobius"/>
    </source>
</evidence>
<dbReference type="RefSeq" id="WP_109458233.1">
    <property type="nucleotide sequence ID" value="NZ_QFBC01000004.1"/>
</dbReference>
<dbReference type="Proteomes" id="UP000245252">
    <property type="component" value="Unassembled WGS sequence"/>
</dbReference>
<keyword evidence="3" id="KW-1185">Reference proteome</keyword>
<organism evidence="2 3">
    <name type="scientific">Metarhizobium album</name>
    <dbReference type="NCBI Taxonomy" id="2182425"/>
    <lineage>
        <taxon>Bacteria</taxon>
        <taxon>Pseudomonadati</taxon>
        <taxon>Pseudomonadota</taxon>
        <taxon>Alphaproteobacteria</taxon>
        <taxon>Hyphomicrobiales</taxon>
        <taxon>Rhizobiaceae</taxon>
        <taxon>Metarhizobium</taxon>
    </lineage>
</organism>
<reference evidence="2 3" key="1">
    <citation type="submission" date="2018-05" db="EMBL/GenBank/DDBJ databases">
        <title>The draft genome of strain NS-104.</title>
        <authorList>
            <person name="Hang P."/>
            <person name="Jiang J."/>
        </authorList>
    </citation>
    <scope>NUCLEOTIDE SEQUENCE [LARGE SCALE GENOMIC DNA]</scope>
    <source>
        <strain evidence="2 3">NS-104</strain>
    </source>
</reference>
<accession>A0A2U2DRG6</accession>
<keyword evidence="1" id="KW-0472">Membrane</keyword>
<evidence type="ECO:0000313" key="2">
    <source>
        <dbReference type="EMBL" id="PWE55915.1"/>
    </source>
</evidence>
<name>A0A2U2DRG6_9HYPH</name>
<sequence length="149" mass="15620">MRILLQRLGSCIVGYLWAAFIAAIALTIMRATRDISNGAMSLADLMLAVPYFSAVMTAAIVFAASVPALIAIVIGEVLLGRHEPVRLGYSLIAGMAVGFFLAMEPGLPISSTFSPNNAEALFRIASGGIGGLAFYHFSKRTGKSGVQPA</sequence>
<dbReference type="EMBL" id="QFBC01000004">
    <property type="protein sequence ID" value="PWE55915.1"/>
    <property type="molecule type" value="Genomic_DNA"/>
</dbReference>
<dbReference type="AlphaFoldDB" id="A0A2U2DRG6"/>
<gene>
    <name evidence="2" type="ORF">DEM27_10690</name>
</gene>
<evidence type="ECO:0000313" key="3">
    <source>
        <dbReference type="Proteomes" id="UP000245252"/>
    </source>
</evidence>
<feature type="transmembrane region" description="Helical" evidence="1">
    <location>
        <begin position="51"/>
        <end position="75"/>
    </location>
</feature>
<protein>
    <submittedName>
        <fullName evidence="2">Uncharacterized protein</fullName>
    </submittedName>
</protein>
<feature type="transmembrane region" description="Helical" evidence="1">
    <location>
        <begin position="12"/>
        <end position="31"/>
    </location>
</feature>
<feature type="transmembrane region" description="Helical" evidence="1">
    <location>
        <begin position="87"/>
        <end position="108"/>
    </location>
</feature>
<proteinExistence type="predicted"/>
<feature type="transmembrane region" description="Helical" evidence="1">
    <location>
        <begin position="120"/>
        <end position="137"/>
    </location>
</feature>